<feature type="domain" description="Prokaryotic-type class I peptide chain release factors" evidence="9">
    <location>
        <begin position="228"/>
        <end position="244"/>
    </location>
</feature>
<dbReference type="NCBIfam" id="TIGR00019">
    <property type="entry name" value="prfA"/>
    <property type="match status" value="1"/>
</dbReference>
<dbReference type="SMART" id="SM00937">
    <property type="entry name" value="PCRF"/>
    <property type="match status" value="1"/>
</dbReference>
<evidence type="ECO:0000313" key="10">
    <source>
        <dbReference type="EMBL" id="MDJ1649509.1"/>
    </source>
</evidence>
<dbReference type="Pfam" id="PF00472">
    <property type="entry name" value="RF-1"/>
    <property type="match status" value="1"/>
</dbReference>
<dbReference type="InterPro" id="IPR000352">
    <property type="entry name" value="Pep_chain_release_fac_I"/>
</dbReference>
<evidence type="ECO:0000256" key="3">
    <source>
        <dbReference type="ARBA" id="ARBA00022481"/>
    </source>
</evidence>
<organism evidence="10 11">
    <name type="scientific">Gordonibacter faecis</name>
    <dbReference type="NCBI Taxonomy" id="3047475"/>
    <lineage>
        <taxon>Bacteria</taxon>
        <taxon>Bacillati</taxon>
        <taxon>Actinomycetota</taxon>
        <taxon>Coriobacteriia</taxon>
        <taxon>Eggerthellales</taxon>
        <taxon>Eggerthellaceae</taxon>
        <taxon>Gordonibacter</taxon>
    </lineage>
</organism>
<evidence type="ECO:0000256" key="1">
    <source>
        <dbReference type="ARBA" id="ARBA00002986"/>
    </source>
</evidence>
<dbReference type="PANTHER" id="PTHR43804:SF7">
    <property type="entry name" value="LD18447P"/>
    <property type="match status" value="1"/>
</dbReference>
<name>A0ABT7DJ10_9ACTN</name>
<dbReference type="InterPro" id="IPR050057">
    <property type="entry name" value="Prokaryotic/Mito_RF"/>
</dbReference>
<gene>
    <name evidence="7 10" type="primary">prfA</name>
    <name evidence="10" type="ORF">QNJ86_01705</name>
</gene>
<dbReference type="SUPFAM" id="SSF75620">
    <property type="entry name" value="Release factor"/>
    <property type="match status" value="1"/>
</dbReference>
<evidence type="ECO:0000256" key="2">
    <source>
        <dbReference type="ARBA" id="ARBA00010835"/>
    </source>
</evidence>
<dbReference type="InterPro" id="IPR004373">
    <property type="entry name" value="RF-1"/>
</dbReference>
<evidence type="ECO:0000256" key="7">
    <source>
        <dbReference type="HAMAP-Rule" id="MF_00093"/>
    </source>
</evidence>
<evidence type="ECO:0000256" key="8">
    <source>
        <dbReference type="SAM" id="MobiDB-lite"/>
    </source>
</evidence>
<comment type="function">
    <text evidence="1 7">Peptide chain release factor 1 directs the termination of translation in response to the peptide chain termination codons UAG and UAA.</text>
</comment>
<comment type="PTM">
    <text evidence="7">Methylated by PrmC. Methylation increases the termination efficiency of RF1.</text>
</comment>
<dbReference type="InterPro" id="IPR045853">
    <property type="entry name" value="Pep_chain_release_fac_I_sf"/>
</dbReference>
<comment type="similarity">
    <text evidence="2 7">Belongs to the prokaryotic/mitochondrial release factor family.</text>
</comment>
<accession>A0ABT7DJ10</accession>
<dbReference type="Pfam" id="PF03462">
    <property type="entry name" value="PCRF"/>
    <property type="match status" value="1"/>
</dbReference>
<dbReference type="HAMAP" id="MF_00093">
    <property type="entry name" value="Rel_fac_1"/>
    <property type="match status" value="1"/>
</dbReference>
<dbReference type="InterPro" id="IPR005139">
    <property type="entry name" value="PCRF"/>
</dbReference>
<evidence type="ECO:0000256" key="4">
    <source>
        <dbReference type="ARBA" id="ARBA00022490"/>
    </source>
</evidence>
<dbReference type="Gene3D" id="3.30.160.20">
    <property type="match status" value="1"/>
</dbReference>
<evidence type="ECO:0000313" key="11">
    <source>
        <dbReference type="Proteomes" id="UP001232750"/>
    </source>
</evidence>
<sequence length="357" mass="39144">MQETDMREKLEKIIQAYEDLQARMGDPAVLADQKEYNRLAKEYASQGSLAKRAQEYVQAADDLAAAKEMLSDPDMKEFAQEEIAEIEAKLPALEEDIKFMLIPADPADDKDIIVEIRAAAGGDEAAIFAGDLYKMYERFAASQGWKTETMDVSASEAGGFKEIQFKVKGDHVYSVMKFESGVHRVQRVPKTESQGRIHTSTATVAVLPEADEVEVEINENDLRIDVYRAGGPGGQCVNTTDSAVRITHLPSGLVVQSQDQKSQLQNKIAAMAVLRARLYEKMLAEQQAAEGAKRLAQIGSGDRSEKIRTYNGPQDRVTDHRIGYNGTYNGVLLGDGLSDVVTALQAADRAAKLEAAV</sequence>
<evidence type="ECO:0000259" key="9">
    <source>
        <dbReference type="PROSITE" id="PS00745"/>
    </source>
</evidence>
<dbReference type="PANTHER" id="PTHR43804">
    <property type="entry name" value="LD18447P"/>
    <property type="match status" value="1"/>
</dbReference>
<dbReference type="Gene3D" id="3.30.70.1660">
    <property type="match status" value="1"/>
</dbReference>
<reference evidence="10 11" key="1">
    <citation type="submission" date="2023-05" db="EMBL/GenBank/DDBJ databases">
        <title>Gordonibacter KGMB12511T sp. nov., isolated from faeces of healthy Korean.</title>
        <authorList>
            <person name="Kim H.S."/>
            <person name="Kim J.-S."/>
            <person name="Suh M.K."/>
            <person name="Eom M.K."/>
            <person name="Do H.E."/>
            <person name="Lee J.-S."/>
        </authorList>
    </citation>
    <scope>NUCLEOTIDE SEQUENCE [LARGE SCALE GENOMIC DNA]</scope>
    <source>
        <strain evidence="10 11">KGMB12511</strain>
    </source>
</reference>
<dbReference type="EMBL" id="JASJEU010000003">
    <property type="protein sequence ID" value="MDJ1649509.1"/>
    <property type="molecule type" value="Genomic_DNA"/>
</dbReference>
<evidence type="ECO:0000256" key="5">
    <source>
        <dbReference type="ARBA" id="ARBA00022917"/>
    </source>
</evidence>
<dbReference type="Proteomes" id="UP001232750">
    <property type="component" value="Unassembled WGS sequence"/>
</dbReference>
<proteinExistence type="inferred from homology"/>
<evidence type="ECO:0000256" key="6">
    <source>
        <dbReference type="ARBA" id="ARBA00050039"/>
    </source>
</evidence>
<keyword evidence="3 7" id="KW-0488">Methylation</keyword>
<keyword evidence="11" id="KW-1185">Reference proteome</keyword>
<feature type="region of interest" description="Disordered" evidence="8">
    <location>
        <begin position="295"/>
        <end position="314"/>
    </location>
</feature>
<comment type="subcellular location">
    <subcellularLocation>
        <location evidence="7">Cytoplasm</location>
    </subcellularLocation>
</comment>
<dbReference type="PROSITE" id="PS00745">
    <property type="entry name" value="RF_PROK_I"/>
    <property type="match status" value="1"/>
</dbReference>
<dbReference type="NCBIfam" id="NF001859">
    <property type="entry name" value="PRK00591.1"/>
    <property type="match status" value="1"/>
</dbReference>
<feature type="modified residue" description="N5-methylglutamine" evidence="7">
    <location>
        <position position="235"/>
    </location>
</feature>
<protein>
    <recommendedName>
        <fullName evidence="6 7">Peptide chain release factor 1</fullName>
        <shortName evidence="7">RF-1</shortName>
    </recommendedName>
</protein>
<dbReference type="Gene3D" id="6.10.140.1950">
    <property type="match status" value="1"/>
</dbReference>
<keyword evidence="5 7" id="KW-0648">Protein biosynthesis</keyword>
<dbReference type="RefSeq" id="WP_283830841.1">
    <property type="nucleotide sequence ID" value="NZ_JASJEU010000003.1"/>
</dbReference>
<comment type="caution">
    <text evidence="10">The sequence shown here is derived from an EMBL/GenBank/DDBJ whole genome shotgun (WGS) entry which is preliminary data.</text>
</comment>
<keyword evidence="4 7" id="KW-0963">Cytoplasm</keyword>